<name>A0ABM8G7W3_9MICO</name>
<dbReference type="PROSITE" id="PS50901">
    <property type="entry name" value="FTSK"/>
    <property type="match status" value="1"/>
</dbReference>
<sequence>MLLGTGPVPSGIELVPVVEEDGALAREAAVLGGAPVTVPREHAVAVLGVPLAAAAARRALAVQGARLVEQPRASVVLRVDGVGRMTVLAAPVAVACGELRPALVSAAEEAALRGRRAGIAVSLADLGVPGRDGPGLPARFLVAGDGEVELDLVADGPHAVVGGTTGSGKSELLRSWVLALAAARSAERLAVLLIDFKGGATFDALAGLPQVAGVVSDLDDTAVERLAAGLAAEVREREKALRAAGAPDIAALPSLPRLVIVVDEFAALLQALPALSDVVTDIAARGGPSACTSSSARSDPPEWSGTHSSPTAASGSRCGCWRRRTAGRSSAPRGCGPAPNATG</sequence>
<feature type="compositionally biased region" description="Polar residues" evidence="4">
    <location>
        <begin position="305"/>
        <end position="314"/>
    </location>
</feature>
<dbReference type="EMBL" id="AP027731">
    <property type="protein sequence ID" value="BDZ44177.1"/>
    <property type="molecule type" value="Genomic_DNA"/>
</dbReference>
<evidence type="ECO:0000259" key="5">
    <source>
        <dbReference type="PROSITE" id="PS50901"/>
    </source>
</evidence>
<evidence type="ECO:0000256" key="1">
    <source>
        <dbReference type="ARBA" id="ARBA00022741"/>
    </source>
</evidence>
<accession>A0ABM8G7W3</accession>
<feature type="region of interest" description="Disordered" evidence="4">
    <location>
        <begin position="286"/>
        <end position="319"/>
    </location>
</feature>
<keyword evidence="1 3" id="KW-0547">Nucleotide-binding</keyword>
<dbReference type="PANTHER" id="PTHR22683:SF1">
    <property type="entry name" value="TYPE VII SECRETION SYSTEM PROTEIN ESSC"/>
    <property type="match status" value="1"/>
</dbReference>
<evidence type="ECO:0000313" key="6">
    <source>
        <dbReference type="EMBL" id="BDZ44177.1"/>
    </source>
</evidence>
<dbReference type="RefSeq" id="WP_286277657.1">
    <property type="nucleotide sequence ID" value="NZ_AP027731.1"/>
</dbReference>
<keyword evidence="2 3" id="KW-0067">ATP-binding</keyword>
<dbReference type="Gene3D" id="3.40.50.300">
    <property type="entry name" value="P-loop containing nucleotide triphosphate hydrolases"/>
    <property type="match status" value="1"/>
</dbReference>
<dbReference type="InterPro" id="IPR002543">
    <property type="entry name" value="FtsK_dom"/>
</dbReference>
<dbReference type="InterPro" id="IPR050206">
    <property type="entry name" value="FtsK/SpoIIIE/SftA"/>
</dbReference>
<organism evidence="6 7">
    <name type="scientific">Naasia aerilata</name>
    <dbReference type="NCBI Taxonomy" id="1162966"/>
    <lineage>
        <taxon>Bacteria</taxon>
        <taxon>Bacillati</taxon>
        <taxon>Actinomycetota</taxon>
        <taxon>Actinomycetes</taxon>
        <taxon>Micrococcales</taxon>
        <taxon>Microbacteriaceae</taxon>
        <taxon>Naasia</taxon>
    </lineage>
</organism>
<dbReference type="PANTHER" id="PTHR22683">
    <property type="entry name" value="SPORULATION PROTEIN RELATED"/>
    <property type="match status" value="1"/>
</dbReference>
<dbReference type="InterPro" id="IPR027417">
    <property type="entry name" value="P-loop_NTPase"/>
</dbReference>
<reference evidence="7" key="1">
    <citation type="journal article" date="2019" name="Int. J. Syst. Evol. Microbiol.">
        <title>The Global Catalogue of Microorganisms (GCM) 10K type strain sequencing project: providing services to taxonomists for standard genome sequencing and annotation.</title>
        <authorList>
            <consortium name="The Broad Institute Genomics Platform"/>
            <consortium name="The Broad Institute Genome Sequencing Center for Infectious Disease"/>
            <person name="Wu L."/>
            <person name="Ma J."/>
        </authorList>
    </citation>
    <scope>NUCLEOTIDE SEQUENCE [LARGE SCALE GENOMIC DNA]</scope>
    <source>
        <strain evidence="7">NBRC 108725</strain>
    </source>
</reference>
<dbReference type="SUPFAM" id="SSF52540">
    <property type="entry name" value="P-loop containing nucleoside triphosphate hydrolases"/>
    <property type="match status" value="1"/>
</dbReference>
<feature type="binding site" evidence="3">
    <location>
        <begin position="163"/>
        <end position="170"/>
    </location>
    <ligand>
        <name>ATP</name>
        <dbReference type="ChEBI" id="CHEBI:30616"/>
    </ligand>
</feature>
<evidence type="ECO:0000256" key="3">
    <source>
        <dbReference type="PROSITE-ProRule" id="PRU00289"/>
    </source>
</evidence>
<dbReference type="Proteomes" id="UP001321498">
    <property type="component" value="Chromosome"/>
</dbReference>
<keyword evidence="7" id="KW-1185">Reference proteome</keyword>
<feature type="domain" description="FtsK" evidence="5">
    <location>
        <begin position="145"/>
        <end position="343"/>
    </location>
</feature>
<evidence type="ECO:0000256" key="4">
    <source>
        <dbReference type="SAM" id="MobiDB-lite"/>
    </source>
</evidence>
<proteinExistence type="predicted"/>
<gene>
    <name evidence="6" type="ORF">GCM10025866_00860</name>
</gene>
<dbReference type="Pfam" id="PF01580">
    <property type="entry name" value="FtsK_SpoIIIE"/>
    <property type="match status" value="1"/>
</dbReference>
<protein>
    <recommendedName>
        <fullName evidence="5">FtsK domain-containing protein</fullName>
    </recommendedName>
</protein>
<evidence type="ECO:0000256" key="2">
    <source>
        <dbReference type="ARBA" id="ARBA00022840"/>
    </source>
</evidence>
<evidence type="ECO:0000313" key="7">
    <source>
        <dbReference type="Proteomes" id="UP001321498"/>
    </source>
</evidence>